<comment type="caution">
    <text evidence="3">The sequence shown here is derived from an EMBL/GenBank/DDBJ whole genome shotgun (WGS) entry which is preliminary data.</text>
</comment>
<sequence length="152" mass="16534">MLKKLALAAFASSLLVGCASVPMEDKEASAEAKRFAAPAPGNAGLYIYRNMGAGSALKKDIWVDDKCIGESAPKIFFYEQVKGDMEHKISTESEFSPNDLLVKTESGKNYFVKQYIKMGVFVGGANLELVDEKEGKEDVAQLELARKGNCSK</sequence>
<evidence type="ECO:0000259" key="2">
    <source>
        <dbReference type="Pfam" id="PF11008"/>
    </source>
</evidence>
<dbReference type="InterPro" id="IPR016596">
    <property type="entry name" value="UCP012335"/>
</dbReference>
<reference evidence="3 4" key="1">
    <citation type="submission" date="2018-08" db="EMBL/GenBank/DDBJ databases">
        <title>Genome sequencing of rice bacterial endophytes.</title>
        <authorList>
            <person name="Venturi V."/>
        </authorList>
    </citation>
    <scope>NUCLEOTIDE SEQUENCE [LARGE SCALE GENOMIC DNA]</scope>
    <source>
        <strain evidence="3 4">E1205</strain>
    </source>
</reference>
<dbReference type="Pfam" id="PF11008">
    <property type="entry name" value="DUF2846"/>
    <property type="match status" value="1"/>
</dbReference>
<feature type="domain" description="DUF2846" evidence="2">
    <location>
        <begin position="41"/>
        <end position="125"/>
    </location>
</feature>
<dbReference type="InterPro" id="IPR022548">
    <property type="entry name" value="DUF2846"/>
</dbReference>
<feature type="chain" id="PRO_5017270620" evidence="1">
    <location>
        <begin position="20"/>
        <end position="152"/>
    </location>
</feature>
<dbReference type="PROSITE" id="PS51257">
    <property type="entry name" value="PROKAR_LIPOPROTEIN"/>
    <property type="match status" value="1"/>
</dbReference>
<accession>A0A397N727</accession>
<gene>
    <name evidence="3" type="ORF">DFO61_2255</name>
</gene>
<dbReference type="PIRSF" id="PIRSF012335">
    <property type="entry name" value="UCP012335"/>
    <property type="match status" value="1"/>
</dbReference>
<dbReference type="Proteomes" id="UP000265836">
    <property type="component" value="Unassembled WGS sequence"/>
</dbReference>
<evidence type="ECO:0000313" key="4">
    <source>
        <dbReference type="Proteomes" id="UP000265836"/>
    </source>
</evidence>
<dbReference type="AlphaFoldDB" id="A0A397N727"/>
<evidence type="ECO:0000256" key="1">
    <source>
        <dbReference type="SAM" id="SignalP"/>
    </source>
</evidence>
<proteinExistence type="predicted"/>
<protein>
    <submittedName>
        <fullName evidence="3">Uncharacterized protein DUF2846</fullName>
    </submittedName>
</protein>
<feature type="signal peptide" evidence="1">
    <location>
        <begin position="1"/>
        <end position="19"/>
    </location>
</feature>
<name>A0A397N727_ECTOL</name>
<evidence type="ECO:0000313" key="3">
    <source>
        <dbReference type="EMBL" id="RIA31533.1"/>
    </source>
</evidence>
<dbReference type="RefSeq" id="WP_119692876.1">
    <property type="nucleotide sequence ID" value="NZ_QXDA01000003.1"/>
</dbReference>
<keyword evidence="1" id="KW-0732">Signal</keyword>
<dbReference type="EMBL" id="QXDA01000003">
    <property type="protein sequence ID" value="RIA31533.1"/>
    <property type="molecule type" value="Genomic_DNA"/>
</dbReference>
<organism evidence="3 4">
    <name type="scientific">Ectopseudomonas oleovorans</name>
    <name type="common">Pseudomonas oleovorans</name>
    <dbReference type="NCBI Taxonomy" id="301"/>
    <lineage>
        <taxon>Bacteria</taxon>
        <taxon>Pseudomonadati</taxon>
        <taxon>Pseudomonadota</taxon>
        <taxon>Gammaproteobacteria</taxon>
        <taxon>Pseudomonadales</taxon>
        <taxon>Pseudomonadaceae</taxon>
        <taxon>Ectopseudomonas</taxon>
    </lineage>
</organism>